<dbReference type="EMBL" id="PIUM01000007">
    <property type="protein sequence ID" value="PKU24983.1"/>
    <property type="molecule type" value="Genomic_DNA"/>
</dbReference>
<comment type="caution">
    <text evidence="2">The sequence shown here is derived from an EMBL/GenBank/DDBJ whole genome shotgun (WGS) entry which is preliminary data.</text>
</comment>
<evidence type="ECO:0000313" key="3">
    <source>
        <dbReference type="Proteomes" id="UP000233293"/>
    </source>
</evidence>
<gene>
    <name evidence="2" type="ORF">CWS72_08960</name>
</gene>
<keyword evidence="3" id="KW-1185">Reference proteome</keyword>
<reference evidence="3" key="1">
    <citation type="submission" date="2017-12" db="EMBL/GenBank/DDBJ databases">
        <title>Draft genome sequence of Telmatospirillum siberiense 26-4b1T, an acidotolerant peatland alphaproteobacterium potentially involved in sulfur cycling.</title>
        <authorList>
            <person name="Hausmann B."/>
            <person name="Pjevac P."/>
            <person name="Schreck K."/>
            <person name="Herbold C.W."/>
            <person name="Daims H."/>
            <person name="Wagner M."/>
            <person name="Pester M."/>
            <person name="Loy A."/>
        </authorList>
    </citation>
    <scope>NUCLEOTIDE SEQUENCE [LARGE SCALE GENOMIC DNA]</scope>
    <source>
        <strain evidence="3">26-4b1</strain>
    </source>
</reference>
<proteinExistence type="predicted"/>
<keyword evidence="1" id="KW-0472">Membrane</keyword>
<evidence type="ECO:0000313" key="2">
    <source>
        <dbReference type="EMBL" id="PKU24983.1"/>
    </source>
</evidence>
<organism evidence="2 3">
    <name type="scientific">Telmatospirillum siberiense</name>
    <dbReference type="NCBI Taxonomy" id="382514"/>
    <lineage>
        <taxon>Bacteria</taxon>
        <taxon>Pseudomonadati</taxon>
        <taxon>Pseudomonadota</taxon>
        <taxon>Alphaproteobacteria</taxon>
        <taxon>Rhodospirillales</taxon>
        <taxon>Rhodospirillaceae</taxon>
        <taxon>Telmatospirillum</taxon>
    </lineage>
</organism>
<protein>
    <submittedName>
        <fullName evidence="2">Uncharacterized protein</fullName>
    </submittedName>
</protein>
<accession>A0A2N3PX45</accession>
<keyword evidence="1" id="KW-0812">Transmembrane</keyword>
<dbReference type="AlphaFoldDB" id="A0A2N3PX45"/>
<name>A0A2N3PX45_9PROT</name>
<feature type="transmembrane region" description="Helical" evidence="1">
    <location>
        <begin position="33"/>
        <end position="56"/>
    </location>
</feature>
<keyword evidence="1" id="KW-1133">Transmembrane helix</keyword>
<dbReference type="Proteomes" id="UP000233293">
    <property type="component" value="Unassembled WGS sequence"/>
</dbReference>
<sequence length="59" mass="6387">MNQLSRQAPADTRRSSSDAGWLRRISAKCGFELNYTAAGLFVAGIVILVFGIHSVISPH</sequence>
<evidence type="ECO:0000256" key="1">
    <source>
        <dbReference type="SAM" id="Phobius"/>
    </source>
</evidence>
<dbReference type="RefSeq" id="WP_101250242.1">
    <property type="nucleotide sequence ID" value="NZ_PIUM01000007.1"/>
</dbReference>